<dbReference type="AlphaFoldDB" id="A0AA39CBZ5"/>
<keyword evidence="3" id="KW-1185">Reference proteome</keyword>
<reference evidence="2" key="1">
    <citation type="submission" date="2022-10" db="EMBL/GenBank/DDBJ databases">
        <title>Culturing micro-colonial fungi from biological soil crusts in the Mojave desert and describing Neophaeococcomyces mojavensis, and introducing the new genera and species Taxawa tesnikishii.</title>
        <authorList>
            <person name="Kurbessoian T."/>
            <person name="Stajich J.E."/>
        </authorList>
    </citation>
    <scope>NUCLEOTIDE SEQUENCE</scope>
    <source>
        <strain evidence="2">TK_41</strain>
    </source>
</reference>
<comment type="caution">
    <text evidence="2">The sequence shown here is derived from an EMBL/GenBank/DDBJ whole genome shotgun (WGS) entry which is preliminary data.</text>
</comment>
<accession>A0AA39CBZ5</accession>
<organism evidence="2 3">
    <name type="scientific">Cladophialophora chaetospira</name>
    <dbReference type="NCBI Taxonomy" id="386627"/>
    <lineage>
        <taxon>Eukaryota</taxon>
        <taxon>Fungi</taxon>
        <taxon>Dikarya</taxon>
        <taxon>Ascomycota</taxon>
        <taxon>Pezizomycotina</taxon>
        <taxon>Eurotiomycetes</taxon>
        <taxon>Chaetothyriomycetidae</taxon>
        <taxon>Chaetothyriales</taxon>
        <taxon>Herpotrichiellaceae</taxon>
        <taxon>Cladophialophora</taxon>
    </lineage>
</organism>
<protein>
    <submittedName>
        <fullName evidence="2">Uncharacterized protein</fullName>
    </submittedName>
</protein>
<dbReference type="EMBL" id="JAPDRK010000025">
    <property type="protein sequence ID" value="KAJ9602703.1"/>
    <property type="molecule type" value="Genomic_DNA"/>
</dbReference>
<evidence type="ECO:0000313" key="3">
    <source>
        <dbReference type="Proteomes" id="UP001172673"/>
    </source>
</evidence>
<evidence type="ECO:0000256" key="1">
    <source>
        <dbReference type="SAM" id="MobiDB-lite"/>
    </source>
</evidence>
<feature type="region of interest" description="Disordered" evidence="1">
    <location>
        <begin position="1"/>
        <end position="73"/>
    </location>
</feature>
<proteinExistence type="predicted"/>
<gene>
    <name evidence="2" type="ORF">H2200_012897</name>
</gene>
<dbReference type="Proteomes" id="UP001172673">
    <property type="component" value="Unassembled WGS sequence"/>
</dbReference>
<evidence type="ECO:0000313" key="2">
    <source>
        <dbReference type="EMBL" id="KAJ9602703.1"/>
    </source>
</evidence>
<sequence>MEGIKQKITSKVTGDAYDKPAQTKDGAMTTQDSPDAVTTKDTSAEGKGSKLDQAGQAGEDKISSLGKDAQNRI</sequence>
<name>A0AA39CBZ5_9EURO</name>